<evidence type="ECO:0000259" key="1">
    <source>
        <dbReference type="SMART" id="SM00062"/>
    </source>
</evidence>
<dbReference type="EMBL" id="NDXW01000001">
    <property type="protein sequence ID" value="RDH42793.1"/>
    <property type="molecule type" value="Genomic_DNA"/>
</dbReference>
<organism evidence="2 3">
    <name type="scientific">Zooshikella ganghwensis</name>
    <dbReference type="NCBI Taxonomy" id="202772"/>
    <lineage>
        <taxon>Bacteria</taxon>
        <taxon>Pseudomonadati</taxon>
        <taxon>Pseudomonadota</taxon>
        <taxon>Gammaproteobacteria</taxon>
        <taxon>Oceanospirillales</taxon>
        <taxon>Zooshikellaceae</taxon>
        <taxon>Zooshikella</taxon>
    </lineage>
</organism>
<evidence type="ECO:0000313" key="2">
    <source>
        <dbReference type="EMBL" id="RDH42793.1"/>
    </source>
</evidence>
<name>A0A4P9VI35_9GAMM</name>
<dbReference type="PANTHER" id="PTHR38834">
    <property type="entry name" value="PERIPLASMIC SUBSTRATE BINDING PROTEIN FAMILY 3"/>
    <property type="match status" value="1"/>
</dbReference>
<feature type="domain" description="Solute-binding protein family 3/N-terminal" evidence="1">
    <location>
        <begin position="24"/>
        <end position="254"/>
    </location>
</feature>
<proteinExistence type="predicted"/>
<dbReference type="Gene3D" id="3.40.190.10">
    <property type="entry name" value="Periplasmic binding protein-like II"/>
    <property type="match status" value="2"/>
</dbReference>
<dbReference type="SMART" id="SM00062">
    <property type="entry name" value="PBPb"/>
    <property type="match status" value="1"/>
</dbReference>
<evidence type="ECO:0000313" key="3">
    <source>
        <dbReference type="Proteomes" id="UP000257039"/>
    </source>
</evidence>
<gene>
    <name evidence="2" type="ORF">B9G39_04635</name>
</gene>
<dbReference type="Pfam" id="PF00497">
    <property type="entry name" value="SBP_bac_3"/>
    <property type="match status" value="1"/>
</dbReference>
<dbReference type="RefSeq" id="WP_094786244.1">
    <property type="nucleotide sequence ID" value="NZ_JAEVHG010000011.1"/>
</dbReference>
<keyword evidence="3" id="KW-1185">Reference proteome</keyword>
<protein>
    <submittedName>
        <fullName evidence="2">Amino acid ABC transporter substrate-binding protein</fullName>
    </submittedName>
</protein>
<reference evidence="2 3" key="1">
    <citation type="submission" date="2017-04" db="EMBL/GenBank/DDBJ databases">
        <title>Draft genome sequence of Zooshikella ganghwensis VG4 isolated from Red Sea sediments.</title>
        <authorList>
            <person name="Rehman Z."/>
            <person name="Alam I."/>
            <person name="Kamau A."/>
            <person name="Bajic V."/>
            <person name="Leiknes T."/>
        </authorList>
    </citation>
    <scope>NUCLEOTIDE SEQUENCE [LARGE SCALE GENOMIC DNA]</scope>
    <source>
        <strain evidence="2 3">VG4</strain>
    </source>
</reference>
<dbReference type="SUPFAM" id="SSF53850">
    <property type="entry name" value="Periplasmic binding protein-like II"/>
    <property type="match status" value="1"/>
</dbReference>
<dbReference type="PANTHER" id="PTHR38834:SF3">
    <property type="entry name" value="SOLUTE-BINDING PROTEIN FAMILY 3_N-TERMINAL DOMAIN-CONTAINING PROTEIN"/>
    <property type="match status" value="1"/>
</dbReference>
<dbReference type="InterPro" id="IPR001638">
    <property type="entry name" value="Solute-binding_3/MltF_N"/>
</dbReference>
<accession>A0A4P9VI35</accession>
<comment type="caution">
    <text evidence="2">The sequence shown here is derived from an EMBL/GenBank/DDBJ whole genome shotgun (WGS) entry which is preliminary data.</text>
</comment>
<dbReference type="AlphaFoldDB" id="A0A4P9VI35"/>
<dbReference type="Proteomes" id="UP000257039">
    <property type="component" value="Unassembled WGS sequence"/>
</dbReference>
<sequence length="259" mass="29395">MKRHLICLVAILILNIKGGVVAEELLFNTQDFPPFNYTVDNKVEGPAADIIRGACQALSYNCKFKLLPWRRAISEVKEGKAHGLFVIGWNKERDQWLYYSPPLMETAYGFFVRKSNTLNYSGLKDIEGYRVGVFGPSNTSKSLEKIKQSMESESLSAIQIKMVSDDINIFKMLDDPKRNLTSVYSNKDVGMAIIHQVNLDNIRYAGSHKKLNYYFGLSKEFTDKKVADAFSKAVSDMRNSGKLKEILDSYHMQLAPLDK</sequence>